<dbReference type="RefSeq" id="WP_006060865.1">
    <property type="nucleotide sequence ID" value="NZ_GG657561.1"/>
</dbReference>
<reference evidence="8 9" key="2">
    <citation type="submission" date="2009-02" db="EMBL/GenBank/DDBJ databases">
        <title>Draft genome sequence of Holdemania filiformis DSM 12042.</title>
        <authorList>
            <person name="Sudarsanam P."/>
            <person name="Ley R."/>
            <person name="Guruge J."/>
            <person name="Turnbaugh P.J."/>
            <person name="Mahowald M."/>
            <person name="Liep D."/>
            <person name="Gordon J."/>
        </authorList>
    </citation>
    <scope>NUCLEOTIDE SEQUENCE [LARGE SCALE GENOMIC DNA]</scope>
    <source>
        <strain evidence="8 9">DSM 12042</strain>
    </source>
</reference>
<dbReference type="GO" id="GO:0005737">
    <property type="term" value="C:cytoplasm"/>
    <property type="evidence" value="ECO:0007669"/>
    <property type="project" value="UniProtKB-SubCell"/>
</dbReference>
<keyword evidence="4" id="KW-0808">Transferase</keyword>
<dbReference type="InterPro" id="IPR050890">
    <property type="entry name" value="PTS_EIIA_component"/>
</dbReference>
<dbReference type="Pfam" id="PF00358">
    <property type="entry name" value="PTS_EIIA_1"/>
    <property type="match status" value="1"/>
</dbReference>
<comment type="subcellular location">
    <subcellularLocation>
        <location evidence="1">Cytoplasm</location>
    </subcellularLocation>
</comment>
<name>B9YD05_9FIRM</name>
<keyword evidence="6" id="KW-0418">Kinase</keyword>
<dbReference type="GO" id="GO:0009401">
    <property type="term" value="P:phosphoenolpyruvate-dependent sugar phosphotransferase system"/>
    <property type="evidence" value="ECO:0007669"/>
    <property type="project" value="UniProtKB-KW"/>
</dbReference>
<evidence type="ECO:0000256" key="1">
    <source>
        <dbReference type="ARBA" id="ARBA00004496"/>
    </source>
</evidence>
<gene>
    <name evidence="8" type="primary">ptbA</name>
    <name evidence="8" type="ORF">HOLDEFILI_03718</name>
</gene>
<proteinExistence type="predicted"/>
<organism evidence="8 9">
    <name type="scientific">Holdemania filiformis DSM 12042</name>
    <dbReference type="NCBI Taxonomy" id="545696"/>
    <lineage>
        <taxon>Bacteria</taxon>
        <taxon>Bacillati</taxon>
        <taxon>Bacillota</taxon>
        <taxon>Erysipelotrichia</taxon>
        <taxon>Erysipelotrichales</taxon>
        <taxon>Erysipelotrichaceae</taxon>
        <taxon>Holdemania</taxon>
    </lineage>
</organism>
<dbReference type="Proteomes" id="UP000005950">
    <property type="component" value="Unassembled WGS sequence"/>
</dbReference>
<sequence>MFKLFTRQGNTKDEFYAICAGESFPLEEVADPVFSTKMMGDGIAVKPSDDTIYSPCEGEIILFPDTKHAIGIRTQRGTEILVHIGLDTVNFHGQGFQKLFPDQRVQTGQPLIRLDRGILNKADLTSMLIITRPRSPRIAYTAYGSVRPGNLWLQLED</sequence>
<dbReference type="HOGENOM" id="CLU_012312_5_3_9"/>
<dbReference type="EMBL" id="ACCF01000234">
    <property type="protein sequence ID" value="EEF66148.1"/>
    <property type="molecule type" value="Genomic_DNA"/>
</dbReference>
<dbReference type="PROSITE" id="PS00371">
    <property type="entry name" value="PTS_EIIA_TYPE_1_HIS"/>
    <property type="match status" value="1"/>
</dbReference>
<evidence type="ECO:0000313" key="9">
    <source>
        <dbReference type="Proteomes" id="UP000005950"/>
    </source>
</evidence>
<evidence type="ECO:0000256" key="4">
    <source>
        <dbReference type="ARBA" id="ARBA00022679"/>
    </source>
</evidence>
<protein>
    <submittedName>
        <fullName evidence="8">PTS system, glucose subfamily, IIA component</fullName>
    </submittedName>
</protein>
<dbReference type="SUPFAM" id="SSF51261">
    <property type="entry name" value="Duplicated hybrid motif"/>
    <property type="match status" value="1"/>
</dbReference>
<accession>B9YD05</accession>
<dbReference type="PANTHER" id="PTHR45008:SF1">
    <property type="entry name" value="PTS SYSTEM GLUCOSE-SPECIFIC EIIA COMPONENT"/>
    <property type="match status" value="1"/>
</dbReference>
<evidence type="ECO:0000256" key="2">
    <source>
        <dbReference type="ARBA" id="ARBA00022448"/>
    </source>
</evidence>
<keyword evidence="2" id="KW-0813">Transport</keyword>
<dbReference type="PROSITE" id="PS51093">
    <property type="entry name" value="PTS_EIIA_TYPE_1"/>
    <property type="match status" value="1"/>
</dbReference>
<comment type="caution">
    <text evidence="8">The sequence shown here is derived from an EMBL/GenBank/DDBJ whole genome shotgun (WGS) entry which is preliminary data.</text>
</comment>
<keyword evidence="3" id="KW-0762">Sugar transport</keyword>
<feature type="domain" description="PTS EIIA type-1" evidence="7">
    <location>
        <begin position="31"/>
        <end position="134"/>
    </location>
</feature>
<evidence type="ECO:0000313" key="8">
    <source>
        <dbReference type="EMBL" id="EEF66148.1"/>
    </source>
</evidence>
<dbReference type="InterPro" id="IPR001127">
    <property type="entry name" value="PTS_EIIA_1_perm"/>
</dbReference>
<dbReference type="PANTHER" id="PTHR45008">
    <property type="entry name" value="PTS SYSTEM GLUCOSE-SPECIFIC EIIA COMPONENT"/>
    <property type="match status" value="1"/>
</dbReference>
<reference evidence="8 9" key="1">
    <citation type="submission" date="2008-12" db="EMBL/GenBank/DDBJ databases">
        <authorList>
            <person name="Fulton L."/>
            <person name="Clifton S."/>
            <person name="Fulton B."/>
            <person name="Xu J."/>
            <person name="Minx P."/>
            <person name="Pepin K.H."/>
            <person name="Johnson M."/>
            <person name="Bhonagiri V."/>
            <person name="Nash W.E."/>
            <person name="Mardis E.R."/>
            <person name="Wilson R.K."/>
        </authorList>
    </citation>
    <scope>NUCLEOTIDE SEQUENCE [LARGE SCALE GENOMIC DNA]</scope>
    <source>
        <strain evidence="8 9">DSM 12042</strain>
    </source>
</reference>
<dbReference type="InterPro" id="IPR011055">
    <property type="entry name" value="Dup_hybrid_motif"/>
</dbReference>
<evidence type="ECO:0000256" key="5">
    <source>
        <dbReference type="ARBA" id="ARBA00022683"/>
    </source>
</evidence>
<dbReference type="OrthoDB" id="92465at2"/>
<evidence type="ECO:0000256" key="3">
    <source>
        <dbReference type="ARBA" id="ARBA00022597"/>
    </source>
</evidence>
<dbReference type="eggNOG" id="COG2190">
    <property type="taxonomic scope" value="Bacteria"/>
</dbReference>
<dbReference type="NCBIfam" id="TIGR00830">
    <property type="entry name" value="PTBA"/>
    <property type="match status" value="1"/>
</dbReference>
<evidence type="ECO:0000259" key="7">
    <source>
        <dbReference type="PROSITE" id="PS51093"/>
    </source>
</evidence>
<dbReference type="AlphaFoldDB" id="B9YD05"/>
<dbReference type="GO" id="GO:0016301">
    <property type="term" value="F:kinase activity"/>
    <property type="evidence" value="ECO:0007669"/>
    <property type="project" value="UniProtKB-KW"/>
</dbReference>
<dbReference type="STRING" id="545696.HOLDEFILI_03718"/>
<dbReference type="Gene3D" id="2.70.70.10">
    <property type="entry name" value="Glucose Permease (Domain IIA)"/>
    <property type="match status" value="1"/>
</dbReference>
<keyword evidence="5" id="KW-0598">Phosphotransferase system</keyword>
<evidence type="ECO:0000256" key="6">
    <source>
        <dbReference type="ARBA" id="ARBA00022777"/>
    </source>
</evidence>